<dbReference type="Gene3D" id="3.40.50.150">
    <property type="entry name" value="Vaccinia Virus protein VP39"/>
    <property type="match status" value="1"/>
</dbReference>
<evidence type="ECO:0000259" key="1">
    <source>
        <dbReference type="Pfam" id="PF08241"/>
    </source>
</evidence>
<gene>
    <name evidence="2" type="ORF">KDW95_09575</name>
</gene>
<keyword evidence="3" id="KW-1185">Reference proteome</keyword>
<keyword evidence="2" id="KW-0489">Methyltransferase</keyword>
<dbReference type="PANTHER" id="PTHR43591:SF24">
    <property type="entry name" value="2-METHOXY-6-POLYPRENYL-1,4-BENZOQUINOL METHYLASE, MITOCHONDRIAL"/>
    <property type="match status" value="1"/>
</dbReference>
<dbReference type="InterPro" id="IPR029063">
    <property type="entry name" value="SAM-dependent_MTases_sf"/>
</dbReference>
<dbReference type="CDD" id="cd02440">
    <property type="entry name" value="AdoMet_MTases"/>
    <property type="match status" value="1"/>
</dbReference>
<dbReference type="Pfam" id="PF08241">
    <property type="entry name" value="Methyltransf_11"/>
    <property type="match status" value="1"/>
</dbReference>
<dbReference type="EMBL" id="CP073347">
    <property type="protein sequence ID" value="UTW13859.1"/>
    <property type="molecule type" value="Genomic_DNA"/>
</dbReference>
<accession>A0ABY5HPG7</accession>
<dbReference type="Proteomes" id="UP001058461">
    <property type="component" value="Chromosome"/>
</dbReference>
<protein>
    <submittedName>
        <fullName evidence="2">Class I SAM-dependent methyltransferase</fullName>
    </submittedName>
</protein>
<name>A0ABY5HPG7_9GAMM</name>
<sequence length="278" mass="30069">MSIQRHYSDAVQQDALLSRLRKLCPQGADARALAPIDQLHTGGLQASLRLRSVLEACLAACPAPRILDVGSGTGGLLRLLAERPHYRVTGLDLSCRLNQLSQALCRLYQPPRLLDAICGDAQRMPFANASFDAVVLQHSLLNMPATEQVLAQCRRVLAPGGYLLLHELVQGPTPSTMQYPVPWAQSPGQSHLCSRTGLAAQLESQGFAIARATDLTESALAWRQRQNSGRSAHSTAPDALSPALILGSDFPLMFANLQHNLHQGAIGVMEYLAFRPVS</sequence>
<keyword evidence="2" id="KW-0808">Transferase</keyword>
<reference evidence="2" key="1">
    <citation type="submission" date="2021-04" db="EMBL/GenBank/DDBJ databases">
        <title>Oceanospirillales bacteria with DddD are important DMSP degraders in coastal seawater.</title>
        <authorList>
            <person name="Liu J."/>
        </authorList>
    </citation>
    <scope>NUCLEOTIDE SEQUENCE</scope>
    <source>
        <strain evidence="2">D13-1</strain>
    </source>
</reference>
<organism evidence="2 3">
    <name type="scientific">Marinobacterium rhizophilum</name>
    <dbReference type="NCBI Taxonomy" id="420402"/>
    <lineage>
        <taxon>Bacteria</taxon>
        <taxon>Pseudomonadati</taxon>
        <taxon>Pseudomonadota</taxon>
        <taxon>Gammaproteobacteria</taxon>
        <taxon>Oceanospirillales</taxon>
        <taxon>Oceanospirillaceae</taxon>
        <taxon>Marinobacterium</taxon>
    </lineage>
</organism>
<feature type="domain" description="Methyltransferase type 11" evidence="1">
    <location>
        <begin position="67"/>
        <end position="164"/>
    </location>
</feature>
<proteinExistence type="predicted"/>
<dbReference type="GO" id="GO:0032259">
    <property type="term" value="P:methylation"/>
    <property type="evidence" value="ECO:0007669"/>
    <property type="project" value="UniProtKB-KW"/>
</dbReference>
<dbReference type="InterPro" id="IPR013216">
    <property type="entry name" value="Methyltransf_11"/>
</dbReference>
<dbReference type="PANTHER" id="PTHR43591">
    <property type="entry name" value="METHYLTRANSFERASE"/>
    <property type="match status" value="1"/>
</dbReference>
<evidence type="ECO:0000313" key="2">
    <source>
        <dbReference type="EMBL" id="UTW13859.1"/>
    </source>
</evidence>
<dbReference type="RefSeq" id="WP_255856050.1">
    <property type="nucleotide sequence ID" value="NZ_CP073347.1"/>
</dbReference>
<dbReference type="SUPFAM" id="SSF53335">
    <property type="entry name" value="S-adenosyl-L-methionine-dependent methyltransferases"/>
    <property type="match status" value="1"/>
</dbReference>
<evidence type="ECO:0000313" key="3">
    <source>
        <dbReference type="Proteomes" id="UP001058461"/>
    </source>
</evidence>
<dbReference type="GO" id="GO:0008168">
    <property type="term" value="F:methyltransferase activity"/>
    <property type="evidence" value="ECO:0007669"/>
    <property type="project" value="UniProtKB-KW"/>
</dbReference>